<proteinExistence type="predicted"/>
<feature type="compositionally biased region" description="Acidic residues" evidence="1">
    <location>
        <begin position="93"/>
        <end position="102"/>
    </location>
</feature>
<feature type="region of interest" description="Disordered" evidence="1">
    <location>
        <begin position="72"/>
        <end position="114"/>
    </location>
</feature>
<dbReference type="Ensembl" id="ENSEAST00005028993.1">
    <property type="protein sequence ID" value="ENSEASP00005026702.1"/>
    <property type="gene ID" value="ENSEASG00005018209.1"/>
</dbReference>
<evidence type="ECO:0000256" key="1">
    <source>
        <dbReference type="SAM" id="MobiDB-lite"/>
    </source>
</evidence>
<sequence length="215" mass="24528">MFNYITICTSFFNPLGIYNMNLIHIFSFYNQFPEETELDLLSVTIEGPSHYSSNSEGSYSVFSSPKAPGGFSPGIPFQSEEGRRDDSLSSTSEDSEKDEKDEDHERERFYIYRKPSHTSRKKATGFAAVHQLFTERWPTAPVNRSLSGTATERNIDFELDIRVEIDSGKCVLHPTTLLQEHDDISFRRSYDRSSRSLDQDSPSKKKNTIISTDKA</sequence>
<dbReference type="PANTHER" id="PTHR31640:SF1">
    <property type="entry name" value="BRIDGE-LIKE LIPID TRANSFER PROTEIN FAMILY MEMBER 1"/>
    <property type="match status" value="1"/>
</dbReference>
<dbReference type="AlphaFoldDB" id="A0A8C4MHH7"/>
<dbReference type="PANTHER" id="PTHR31640">
    <property type="entry name" value="TRANSMEMBRANE PROTEIN KIAA1109"/>
    <property type="match status" value="1"/>
</dbReference>
<evidence type="ECO:0000313" key="3">
    <source>
        <dbReference type="Ensembl" id="ENSEASP00005026702.1"/>
    </source>
</evidence>
<dbReference type="GO" id="GO:0048488">
    <property type="term" value="P:synaptic vesicle endocytosis"/>
    <property type="evidence" value="ECO:0007669"/>
    <property type="project" value="TreeGrafter"/>
</dbReference>
<dbReference type="GO" id="GO:0098793">
    <property type="term" value="C:presynapse"/>
    <property type="evidence" value="ECO:0007669"/>
    <property type="project" value="GOC"/>
</dbReference>
<dbReference type="InterPro" id="IPR056742">
    <property type="entry name" value="BLTP1_C"/>
</dbReference>
<dbReference type="Pfam" id="PF25040">
    <property type="entry name" value="BLTP1_C"/>
    <property type="match status" value="1"/>
</dbReference>
<organism evidence="3">
    <name type="scientific">Equus asinus asinus</name>
    <dbReference type="NCBI Taxonomy" id="83772"/>
    <lineage>
        <taxon>Eukaryota</taxon>
        <taxon>Metazoa</taxon>
        <taxon>Chordata</taxon>
        <taxon>Craniata</taxon>
        <taxon>Vertebrata</taxon>
        <taxon>Euteleostomi</taxon>
        <taxon>Mammalia</taxon>
        <taxon>Eutheria</taxon>
        <taxon>Laurasiatheria</taxon>
        <taxon>Perissodactyla</taxon>
        <taxon>Equidae</taxon>
        <taxon>Equus</taxon>
    </lineage>
</organism>
<evidence type="ECO:0000259" key="2">
    <source>
        <dbReference type="Pfam" id="PF25040"/>
    </source>
</evidence>
<feature type="region of interest" description="Disordered" evidence="1">
    <location>
        <begin position="188"/>
        <end position="215"/>
    </location>
</feature>
<name>A0A8C4MHH7_EQUAS</name>
<feature type="compositionally biased region" description="Basic and acidic residues" evidence="1">
    <location>
        <begin position="188"/>
        <end position="203"/>
    </location>
</feature>
<feature type="domain" description="Bridge-like lipid transfer protein family member 1 C-terminal" evidence="2">
    <location>
        <begin position="26"/>
        <end position="208"/>
    </location>
</feature>
<dbReference type="InterPro" id="IPR033616">
    <property type="entry name" value="BLTP1"/>
</dbReference>
<accession>A0A8C4MHH7</accession>
<reference evidence="3" key="1">
    <citation type="submission" date="2023-03" db="UniProtKB">
        <authorList>
            <consortium name="Ensembl"/>
        </authorList>
    </citation>
    <scope>IDENTIFICATION</scope>
</reference>
<protein>
    <recommendedName>
        <fullName evidence="2">Bridge-like lipid transfer protein family member 1 C-terminal domain-containing protein</fullName>
    </recommendedName>
</protein>